<keyword evidence="2" id="KW-1185">Reference proteome</keyword>
<accession>A0A4C1TML7</accession>
<name>A0A4C1TML7_EUMVA</name>
<protein>
    <submittedName>
        <fullName evidence="1">Uncharacterized protein</fullName>
    </submittedName>
</protein>
<gene>
    <name evidence="1" type="ORF">EVAR_93475_1</name>
</gene>
<dbReference type="EMBL" id="BGZK01000065">
    <property type="protein sequence ID" value="GBP14601.1"/>
    <property type="molecule type" value="Genomic_DNA"/>
</dbReference>
<proteinExistence type="predicted"/>
<dbReference type="AlphaFoldDB" id="A0A4C1TML7"/>
<comment type="caution">
    <text evidence="1">The sequence shown here is derived from an EMBL/GenBank/DDBJ whole genome shotgun (WGS) entry which is preliminary data.</text>
</comment>
<sequence>MRCSSNDVPSPMTIILMTGEGVDMMGVYFANTAWRLKTANKKGEIDVRNHGARTHIYWRARGLQTLVAARVAGAPFPVDYYPKTSLLSTSAQRINTGCPQSKVVRDASNIITAPGQGLVTLVVVKLVETPSASTPSASTRHET</sequence>
<organism evidence="1 2">
    <name type="scientific">Eumeta variegata</name>
    <name type="common">Bagworm moth</name>
    <name type="synonym">Eumeta japonica</name>
    <dbReference type="NCBI Taxonomy" id="151549"/>
    <lineage>
        <taxon>Eukaryota</taxon>
        <taxon>Metazoa</taxon>
        <taxon>Ecdysozoa</taxon>
        <taxon>Arthropoda</taxon>
        <taxon>Hexapoda</taxon>
        <taxon>Insecta</taxon>
        <taxon>Pterygota</taxon>
        <taxon>Neoptera</taxon>
        <taxon>Endopterygota</taxon>
        <taxon>Lepidoptera</taxon>
        <taxon>Glossata</taxon>
        <taxon>Ditrysia</taxon>
        <taxon>Tineoidea</taxon>
        <taxon>Psychidae</taxon>
        <taxon>Oiketicinae</taxon>
        <taxon>Eumeta</taxon>
    </lineage>
</organism>
<dbReference type="Proteomes" id="UP000299102">
    <property type="component" value="Unassembled WGS sequence"/>
</dbReference>
<evidence type="ECO:0000313" key="1">
    <source>
        <dbReference type="EMBL" id="GBP14601.1"/>
    </source>
</evidence>
<reference evidence="1 2" key="1">
    <citation type="journal article" date="2019" name="Commun. Biol.">
        <title>The bagworm genome reveals a unique fibroin gene that provides high tensile strength.</title>
        <authorList>
            <person name="Kono N."/>
            <person name="Nakamura H."/>
            <person name="Ohtoshi R."/>
            <person name="Tomita M."/>
            <person name="Numata K."/>
            <person name="Arakawa K."/>
        </authorList>
    </citation>
    <scope>NUCLEOTIDE SEQUENCE [LARGE SCALE GENOMIC DNA]</scope>
</reference>
<evidence type="ECO:0000313" key="2">
    <source>
        <dbReference type="Proteomes" id="UP000299102"/>
    </source>
</evidence>